<accession>A0A1J5IY21</accession>
<keyword evidence="9" id="KW-0820">tRNA-binding</keyword>
<dbReference type="PIRSF" id="PIRSF002155">
    <property type="entry name" value="Ribosomal_L1"/>
    <property type="match status" value="1"/>
</dbReference>
<evidence type="ECO:0000313" key="11">
    <source>
        <dbReference type="EMBL" id="OIP97166.1"/>
    </source>
</evidence>
<comment type="similarity">
    <text evidence="1 9 10">Belongs to the universal ribosomal protein uL1 family.</text>
</comment>
<evidence type="ECO:0000256" key="9">
    <source>
        <dbReference type="HAMAP-Rule" id="MF_01318"/>
    </source>
</evidence>
<keyword evidence="4 9" id="KW-0810">Translation regulation</keyword>
<keyword evidence="2 9" id="KW-0678">Repressor</keyword>
<evidence type="ECO:0000256" key="5">
    <source>
        <dbReference type="ARBA" id="ARBA00022884"/>
    </source>
</evidence>
<evidence type="ECO:0000256" key="3">
    <source>
        <dbReference type="ARBA" id="ARBA00022730"/>
    </source>
</evidence>
<evidence type="ECO:0000256" key="4">
    <source>
        <dbReference type="ARBA" id="ARBA00022845"/>
    </source>
</evidence>
<dbReference type="Proteomes" id="UP000183245">
    <property type="component" value="Unassembled WGS sequence"/>
</dbReference>
<dbReference type="GO" id="GO:0006417">
    <property type="term" value="P:regulation of translation"/>
    <property type="evidence" value="ECO:0007669"/>
    <property type="project" value="UniProtKB-KW"/>
</dbReference>
<dbReference type="STRING" id="1817892.AUK40_03740"/>
<dbReference type="Gene3D" id="3.40.50.790">
    <property type="match status" value="1"/>
</dbReference>
<dbReference type="PROSITE" id="PS01199">
    <property type="entry name" value="RIBOSOMAL_L1"/>
    <property type="match status" value="1"/>
</dbReference>
<sequence length="221" mass="23916">MLTENGKSYSIADAVGMAKKTSYVKFDATVELHLKLGVDPKKADQQVRGTVVLPFGTGKTVRILVIAEGDKVEEAKKAGADYVGSEDMIEKIKGGWLEFDLVIATPNMMGKIGPLGRILGTKGLMPSPKAGTVTFEVGRMVQEWKLGKVEYRLEKLPLIHTVIGKASFTEEQLQGNLRAVLGAIVKAKPASAKGMYIQTAFINATMGPGIKLDVQEVREVR</sequence>
<gene>
    <name evidence="9" type="primary">rplA</name>
    <name evidence="11" type="ORF">AUK40_03740</name>
</gene>
<keyword evidence="5 9" id="KW-0694">RNA-binding</keyword>
<evidence type="ECO:0000313" key="12">
    <source>
        <dbReference type="Proteomes" id="UP000183245"/>
    </source>
</evidence>
<dbReference type="InterPro" id="IPR023674">
    <property type="entry name" value="Ribosomal_uL1-like"/>
</dbReference>
<dbReference type="InterPro" id="IPR016095">
    <property type="entry name" value="Ribosomal_uL1_3-a/b-sand"/>
</dbReference>
<organism evidence="11 12">
    <name type="scientific">Candidatus Wirthbacteria bacterium CG2_30_54_11</name>
    <dbReference type="NCBI Taxonomy" id="1817892"/>
    <lineage>
        <taxon>Bacteria</taxon>
        <taxon>Candidatus Wirthbacteria</taxon>
    </lineage>
</organism>
<dbReference type="InterPro" id="IPR028364">
    <property type="entry name" value="Ribosomal_uL1/biogenesis"/>
</dbReference>
<dbReference type="PANTHER" id="PTHR36427">
    <property type="entry name" value="54S RIBOSOMAL PROTEIN L1, MITOCHONDRIAL"/>
    <property type="match status" value="1"/>
</dbReference>
<dbReference type="CDD" id="cd00403">
    <property type="entry name" value="Ribosomal_L1"/>
    <property type="match status" value="1"/>
</dbReference>
<keyword evidence="7 9" id="KW-0687">Ribonucleoprotein</keyword>
<proteinExistence type="inferred from homology"/>
<comment type="caution">
    <text evidence="11">The sequence shown here is derived from an EMBL/GenBank/DDBJ whole genome shotgun (WGS) entry which is preliminary data.</text>
</comment>
<comment type="subunit">
    <text evidence="9">Part of the 50S ribosomal subunit.</text>
</comment>
<dbReference type="GO" id="GO:0000049">
    <property type="term" value="F:tRNA binding"/>
    <property type="evidence" value="ECO:0007669"/>
    <property type="project" value="UniProtKB-KW"/>
</dbReference>
<dbReference type="NCBIfam" id="TIGR01169">
    <property type="entry name" value="rplA_bact"/>
    <property type="match status" value="1"/>
</dbReference>
<reference evidence="11 12" key="1">
    <citation type="journal article" date="2016" name="Environ. Microbiol.">
        <title>Genomic resolution of a cold subsurface aquifer community provides metabolic insights for novel microbes adapted to high CO concentrations.</title>
        <authorList>
            <person name="Probst A.J."/>
            <person name="Castelle C.J."/>
            <person name="Singh A."/>
            <person name="Brown C.T."/>
            <person name="Anantharaman K."/>
            <person name="Sharon I."/>
            <person name="Hug L.A."/>
            <person name="Burstein D."/>
            <person name="Emerson J.B."/>
            <person name="Thomas B.C."/>
            <person name="Banfield J.F."/>
        </authorList>
    </citation>
    <scope>NUCLEOTIDE SEQUENCE [LARGE SCALE GENOMIC DNA]</scope>
    <source>
        <strain evidence="11">CG2_30_54_11</strain>
    </source>
</reference>
<dbReference type="GO" id="GO:0003735">
    <property type="term" value="F:structural constituent of ribosome"/>
    <property type="evidence" value="ECO:0007669"/>
    <property type="project" value="InterPro"/>
</dbReference>
<dbReference type="AlphaFoldDB" id="A0A1J5IY21"/>
<keyword evidence="6 9" id="KW-0689">Ribosomal protein</keyword>
<evidence type="ECO:0000256" key="6">
    <source>
        <dbReference type="ARBA" id="ARBA00022980"/>
    </source>
</evidence>
<evidence type="ECO:0000256" key="10">
    <source>
        <dbReference type="RuleBase" id="RU000659"/>
    </source>
</evidence>
<evidence type="ECO:0000256" key="1">
    <source>
        <dbReference type="ARBA" id="ARBA00010531"/>
    </source>
</evidence>
<comment type="function">
    <text evidence="9">Protein L1 is also a translational repressor protein, it controls the translation of the L11 operon by binding to its mRNA.</text>
</comment>
<comment type="function">
    <text evidence="9">Binds directly to 23S rRNA. The L1 stalk is quite mobile in the ribosome, and is involved in E site tRNA release.</text>
</comment>
<protein>
    <recommendedName>
        <fullName evidence="8 9">Large ribosomal subunit protein uL1</fullName>
    </recommendedName>
</protein>
<dbReference type="EMBL" id="MNZT01000064">
    <property type="protein sequence ID" value="OIP97166.1"/>
    <property type="molecule type" value="Genomic_DNA"/>
</dbReference>
<dbReference type="PANTHER" id="PTHR36427:SF3">
    <property type="entry name" value="LARGE RIBOSOMAL SUBUNIT PROTEIN UL1M"/>
    <property type="match status" value="1"/>
</dbReference>
<dbReference type="HAMAP" id="MF_01318_B">
    <property type="entry name" value="Ribosomal_uL1_B"/>
    <property type="match status" value="1"/>
</dbReference>
<dbReference type="Pfam" id="PF00687">
    <property type="entry name" value="Ribosomal_L1"/>
    <property type="match status" value="1"/>
</dbReference>
<dbReference type="SUPFAM" id="SSF56808">
    <property type="entry name" value="Ribosomal protein L1"/>
    <property type="match status" value="1"/>
</dbReference>
<evidence type="ECO:0000256" key="2">
    <source>
        <dbReference type="ARBA" id="ARBA00022491"/>
    </source>
</evidence>
<dbReference type="InterPro" id="IPR005878">
    <property type="entry name" value="Ribosom_uL1_bac-type"/>
</dbReference>
<dbReference type="FunFam" id="3.40.50.790:FF:000001">
    <property type="entry name" value="50S ribosomal protein L1"/>
    <property type="match status" value="1"/>
</dbReference>
<keyword evidence="3 9" id="KW-0699">rRNA-binding</keyword>
<dbReference type="Gene3D" id="3.30.190.20">
    <property type="match status" value="1"/>
</dbReference>
<dbReference type="InterPro" id="IPR002143">
    <property type="entry name" value="Ribosomal_uL1"/>
</dbReference>
<evidence type="ECO:0000256" key="7">
    <source>
        <dbReference type="ARBA" id="ARBA00023274"/>
    </source>
</evidence>
<name>A0A1J5IY21_9BACT</name>
<dbReference type="InterPro" id="IPR023673">
    <property type="entry name" value="Ribosomal_uL1_CS"/>
</dbReference>
<evidence type="ECO:0000256" key="8">
    <source>
        <dbReference type="ARBA" id="ARBA00035241"/>
    </source>
</evidence>
<dbReference type="GO" id="GO:0006412">
    <property type="term" value="P:translation"/>
    <property type="evidence" value="ECO:0007669"/>
    <property type="project" value="UniProtKB-UniRule"/>
</dbReference>
<dbReference type="GO" id="GO:0015934">
    <property type="term" value="C:large ribosomal subunit"/>
    <property type="evidence" value="ECO:0007669"/>
    <property type="project" value="InterPro"/>
</dbReference>
<dbReference type="GO" id="GO:0019843">
    <property type="term" value="F:rRNA binding"/>
    <property type="evidence" value="ECO:0007669"/>
    <property type="project" value="UniProtKB-UniRule"/>
</dbReference>